<dbReference type="SUPFAM" id="SSF55785">
    <property type="entry name" value="PYP-like sensor domain (PAS domain)"/>
    <property type="match status" value="1"/>
</dbReference>
<dbReference type="SUPFAM" id="SSF55073">
    <property type="entry name" value="Nucleotide cyclase"/>
    <property type="match status" value="1"/>
</dbReference>
<dbReference type="Gene3D" id="3.20.20.450">
    <property type="entry name" value="EAL domain"/>
    <property type="match status" value="1"/>
</dbReference>
<feature type="domain" description="GGDEF" evidence="2">
    <location>
        <begin position="288"/>
        <end position="423"/>
    </location>
</feature>
<dbReference type="Proteomes" id="UP001235094">
    <property type="component" value="Unassembled WGS sequence"/>
</dbReference>
<accession>A0ABU0LLB6</accession>
<dbReference type="InterPro" id="IPR001633">
    <property type="entry name" value="EAL_dom"/>
</dbReference>
<dbReference type="PANTHER" id="PTHR44757">
    <property type="entry name" value="DIGUANYLATE CYCLASE DGCP"/>
    <property type="match status" value="1"/>
</dbReference>
<dbReference type="Gene3D" id="3.30.70.270">
    <property type="match status" value="1"/>
</dbReference>
<gene>
    <name evidence="3" type="ORF">QOZ99_000373</name>
</gene>
<evidence type="ECO:0000313" key="3">
    <source>
        <dbReference type="EMBL" id="MDQ0509496.1"/>
    </source>
</evidence>
<dbReference type="InterPro" id="IPR052155">
    <property type="entry name" value="Biofilm_reg_signaling"/>
</dbReference>
<dbReference type="CDD" id="cd01949">
    <property type="entry name" value="GGDEF"/>
    <property type="match status" value="1"/>
</dbReference>
<dbReference type="Pfam" id="PF00990">
    <property type="entry name" value="GGDEF"/>
    <property type="match status" value="1"/>
</dbReference>
<keyword evidence="4" id="KW-1185">Reference proteome</keyword>
<dbReference type="PROSITE" id="PS50883">
    <property type="entry name" value="EAL"/>
    <property type="match status" value="1"/>
</dbReference>
<reference evidence="3 4" key="1">
    <citation type="submission" date="2023-07" db="EMBL/GenBank/DDBJ databases">
        <title>Genomic Encyclopedia of Type Strains, Phase IV (KMG-IV): sequencing the most valuable type-strain genomes for metagenomic binning, comparative biology and taxonomic classification.</title>
        <authorList>
            <person name="Goeker M."/>
        </authorList>
    </citation>
    <scope>NUCLEOTIDE SEQUENCE [LARGE SCALE GENOMIC DNA]</scope>
    <source>
        <strain evidence="3 4">DSM 15561</strain>
    </source>
</reference>
<dbReference type="SMART" id="SM00267">
    <property type="entry name" value="GGDEF"/>
    <property type="match status" value="1"/>
</dbReference>
<comment type="caution">
    <text evidence="3">The sequence shown here is derived from an EMBL/GenBank/DDBJ whole genome shotgun (WGS) entry which is preliminary data.</text>
</comment>
<organism evidence="3 4">
    <name type="scientific">Ancylobacter amanitiformis</name>
    <dbReference type="NCBI Taxonomy" id="217069"/>
    <lineage>
        <taxon>Bacteria</taxon>
        <taxon>Pseudomonadati</taxon>
        <taxon>Pseudomonadota</taxon>
        <taxon>Alphaproteobacteria</taxon>
        <taxon>Hyphomicrobiales</taxon>
        <taxon>Xanthobacteraceae</taxon>
        <taxon>Ancylobacter</taxon>
    </lineage>
</organism>
<name>A0ABU0LLB6_9HYPH</name>
<sequence length="708" mass="77755">MPSDIGSVAFKVTPIPECRTEGFELLHRPVWILDMVRMRKHYANAAARALWRVAPGEEEEFFARDFTPHSAAIRARLGLTIDRLRAGEVFTERWTFYPKGQPFTVDCLMSPVRLPNGNVGMLVEATIPEIEAAERRGVEALRHTAVMVSLYDTEGRLLFRNPAAARCFPDPDHRFLARFSEADEGQTLWRRAFDHEPARTDAFLGKTVTGDFRMVTAAGERWHGIDIRTTTDPVSGSISMLVNERDITDRVEAHARSDYLATHDAMTGLINRSRFMELLEAAMQEPGATGALITLDLDNFKEINDTHGHGAGDVVLREIGARLRANARTRDVCARVGGDEFAILLPGTSDPELLLRRAAEIDLRLSQLIVDPLSDGAFTLAASFGIACWPQDGTSPDALQRNADLALYAAKSETGRRVRRFDMALRRTADQRHQCIEDLGQALIHDAFEVHFQPIVELSTARLVGFEALLRWQHPVHGMQLPDMFVPAAESVGLMAPIGRVMLGKTCAQVRAWLDQGLDPGRVAVNLSANQFRDPRLAEQLIEMVGAAGLTPAQIEFEVPETVTLGRRGEMVLAALSALREGGFGIALDDFGTGHASLTHLRRLPVGKIKIDRSFITDMERSADDRAIVHAVVALGRELGMKVLAEGIENEGQRALLVSIGCDLGQGFHHGRPMDAAAVTHWLRQIATHPPGAGLPALSCPAEPSPSA</sequence>
<evidence type="ECO:0000259" key="2">
    <source>
        <dbReference type="PROSITE" id="PS50887"/>
    </source>
</evidence>
<feature type="domain" description="EAL" evidence="1">
    <location>
        <begin position="432"/>
        <end position="687"/>
    </location>
</feature>
<dbReference type="EMBL" id="JAUSVR010000001">
    <property type="protein sequence ID" value="MDQ0509496.1"/>
    <property type="molecule type" value="Genomic_DNA"/>
</dbReference>
<dbReference type="InterPro" id="IPR035919">
    <property type="entry name" value="EAL_sf"/>
</dbReference>
<dbReference type="InterPro" id="IPR043128">
    <property type="entry name" value="Rev_trsase/Diguanyl_cyclase"/>
</dbReference>
<dbReference type="PANTHER" id="PTHR44757:SF2">
    <property type="entry name" value="BIOFILM ARCHITECTURE MAINTENANCE PROTEIN MBAA"/>
    <property type="match status" value="1"/>
</dbReference>
<dbReference type="PROSITE" id="PS50887">
    <property type="entry name" value="GGDEF"/>
    <property type="match status" value="1"/>
</dbReference>
<protein>
    <submittedName>
        <fullName evidence="3">Diguanylate cyclase (GGDEF)-like protein</fullName>
    </submittedName>
</protein>
<dbReference type="InterPro" id="IPR029787">
    <property type="entry name" value="Nucleotide_cyclase"/>
</dbReference>
<dbReference type="CDD" id="cd01948">
    <property type="entry name" value="EAL"/>
    <property type="match status" value="1"/>
</dbReference>
<dbReference type="NCBIfam" id="TIGR00254">
    <property type="entry name" value="GGDEF"/>
    <property type="match status" value="1"/>
</dbReference>
<dbReference type="SMART" id="SM00052">
    <property type="entry name" value="EAL"/>
    <property type="match status" value="1"/>
</dbReference>
<dbReference type="Pfam" id="PF00563">
    <property type="entry name" value="EAL"/>
    <property type="match status" value="1"/>
</dbReference>
<evidence type="ECO:0000259" key="1">
    <source>
        <dbReference type="PROSITE" id="PS50883"/>
    </source>
</evidence>
<evidence type="ECO:0000313" key="4">
    <source>
        <dbReference type="Proteomes" id="UP001235094"/>
    </source>
</evidence>
<dbReference type="InterPro" id="IPR000160">
    <property type="entry name" value="GGDEF_dom"/>
</dbReference>
<dbReference type="RefSeq" id="WP_306888180.1">
    <property type="nucleotide sequence ID" value="NZ_JAUSVR010000001.1"/>
</dbReference>
<proteinExistence type="predicted"/>
<dbReference type="SUPFAM" id="SSF141868">
    <property type="entry name" value="EAL domain-like"/>
    <property type="match status" value="1"/>
</dbReference>
<dbReference type="InterPro" id="IPR035965">
    <property type="entry name" value="PAS-like_dom_sf"/>
</dbReference>